<dbReference type="InterPro" id="IPR010385">
    <property type="entry name" value="DUF982"/>
</dbReference>
<gene>
    <name evidence="1" type="ORF">QO002_005705</name>
</gene>
<dbReference type="RefSeq" id="WP_307236070.1">
    <property type="nucleotide sequence ID" value="NZ_JAUSVF010000003.1"/>
</dbReference>
<proteinExistence type="predicted"/>
<accession>A0ABU0C0M8</accession>
<dbReference type="Proteomes" id="UP001230207">
    <property type="component" value="Unassembled WGS sequence"/>
</dbReference>
<dbReference type="Pfam" id="PF06169">
    <property type="entry name" value="DUF982"/>
    <property type="match status" value="1"/>
</dbReference>
<evidence type="ECO:0008006" key="3">
    <source>
        <dbReference type="Google" id="ProtNLM"/>
    </source>
</evidence>
<evidence type="ECO:0000313" key="1">
    <source>
        <dbReference type="EMBL" id="MDQ0323499.1"/>
    </source>
</evidence>
<evidence type="ECO:0000313" key="2">
    <source>
        <dbReference type="Proteomes" id="UP001230207"/>
    </source>
</evidence>
<comment type="caution">
    <text evidence="1">The sequence shown here is derived from an EMBL/GenBank/DDBJ whole genome shotgun (WGS) entry which is preliminary data.</text>
</comment>
<sequence>MVASIWDTNVEVMLECSDHFLVIKSAREAVSCLRRHWPKNKGLSYAQAKRVCLEAARGTTPNAEARAAFEAAAEEAGILRRF</sequence>
<organism evidence="1 2">
    <name type="scientific">Pararhizobium capsulatum DSM 1112</name>
    <dbReference type="NCBI Taxonomy" id="1121113"/>
    <lineage>
        <taxon>Bacteria</taxon>
        <taxon>Pseudomonadati</taxon>
        <taxon>Pseudomonadota</taxon>
        <taxon>Alphaproteobacteria</taxon>
        <taxon>Hyphomicrobiales</taxon>
        <taxon>Rhizobiaceae</taxon>
        <taxon>Rhizobium/Agrobacterium group</taxon>
        <taxon>Pararhizobium</taxon>
    </lineage>
</organism>
<keyword evidence="2" id="KW-1185">Reference proteome</keyword>
<protein>
    <recommendedName>
        <fullName evidence="3">DUF982 domain-containing protein</fullName>
    </recommendedName>
</protein>
<reference evidence="1 2" key="1">
    <citation type="submission" date="2023-07" db="EMBL/GenBank/DDBJ databases">
        <title>Genomic Encyclopedia of Type Strains, Phase IV (KMG-IV): sequencing the most valuable type-strain genomes for metagenomic binning, comparative biology and taxonomic classification.</title>
        <authorList>
            <person name="Goeker M."/>
        </authorList>
    </citation>
    <scope>NUCLEOTIDE SEQUENCE [LARGE SCALE GENOMIC DNA]</scope>
    <source>
        <strain evidence="1 2">DSM 1112</strain>
    </source>
</reference>
<name>A0ABU0C0M8_9HYPH</name>
<dbReference type="Gene3D" id="6.10.250.730">
    <property type="match status" value="1"/>
</dbReference>
<dbReference type="EMBL" id="JAUSVF010000003">
    <property type="protein sequence ID" value="MDQ0323499.1"/>
    <property type="molecule type" value="Genomic_DNA"/>
</dbReference>